<dbReference type="SUPFAM" id="SSF51556">
    <property type="entry name" value="Metallo-dependent hydrolases"/>
    <property type="match status" value="1"/>
</dbReference>
<feature type="active site" description="Proton acceptor" evidence="2">
    <location>
        <position position="286"/>
    </location>
</feature>
<dbReference type="GO" id="GO:0046872">
    <property type="term" value="F:metal ion binding"/>
    <property type="evidence" value="ECO:0007669"/>
    <property type="project" value="UniProtKB-KW"/>
</dbReference>
<dbReference type="Gene3D" id="3.20.20.140">
    <property type="entry name" value="Metal-dependent hydrolases"/>
    <property type="match status" value="1"/>
</dbReference>
<dbReference type="GO" id="GO:0005737">
    <property type="term" value="C:cytoplasm"/>
    <property type="evidence" value="ECO:0007669"/>
    <property type="project" value="UniProtKB-SubCell"/>
</dbReference>
<sequence>MKCLLIKNADVYAPQPLGIVDILIINDKIAKIGQQLAAPQGLDCQILDAQKRKVVPGYVDQHVHIIGGGGESGPYSRTPEINLSELTKVGITTVVGVLGTDGTSRHNESLLAKARGLTHEGITAYMLTGSYEIPLHNMTGDVRRDIILINECLGIGEVALSDHRSSQPTREELEKVLTQARLGGMLSGKAGVVQFHMGVGKRGMDVLLAIVRETEIPARHFIPTHVNRAFHLFEQAKEFARLGGYVDITSGIREQDGFPACVKPSDAIKILYEEGVPLDRVTMSSDANGCMSVTLPDGSQKQLAVSPDSFQEEVKDALLAGVPPEVVAKVVSSNPAQANGLYPQKGCLQTDSDADLIIYSDSYDVDTVIAKGQIMVATGEALVKGTFEK</sequence>
<comment type="similarity">
    <text evidence="1">Belongs to the peptidase M38 family.</text>
</comment>
<dbReference type="EC" id="3.4.19.-" evidence="1"/>
<evidence type="ECO:0000259" key="4">
    <source>
        <dbReference type="Pfam" id="PF01979"/>
    </source>
</evidence>
<feature type="binding site" evidence="3">
    <location>
        <position position="62"/>
    </location>
    <ligand>
        <name>Zn(2+)</name>
        <dbReference type="ChEBI" id="CHEBI:29105"/>
        <label>1</label>
        <note>catalytic</note>
    </ligand>
</feature>
<dbReference type="GO" id="GO:0008237">
    <property type="term" value="F:metallopeptidase activity"/>
    <property type="evidence" value="ECO:0007669"/>
    <property type="project" value="UniProtKB-KW"/>
</dbReference>
<keyword evidence="1 3" id="KW-0479">Metal-binding</keyword>
<dbReference type="EMBL" id="MNTG01000009">
    <property type="protein sequence ID" value="OLA38753.1"/>
    <property type="molecule type" value="Genomic_DNA"/>
</dbReference>
<dbReference type="InterPro" id="IPR032466">
    <property type="entry name" value="Metal_Hydrolase"/>
</dbReference>
<keyword evidence="1" id="KW-0378">Hydrolase</keyword>
<dbReference type="NCBIfam" id="TIGR01975">
    <property type="entry name" value="isoAsp_dipep"/>
    <property type="match status" value="1"/>
</dbReference>
<dbReference type="InterPro" id="IPR011059">
    <property type="entry name" value="Metal-dep_hydrolase_composite"/>
</dbReference>
<comment type="function">
    <text evidence="1">Catalyzes the hydrolytic cleavage of a subset of L-isoaspartyl (L-beta-aspartyl) dipeptides. Used to degrade proteins damaged by L-isoaspartyl residues formation.</text>
</comment>
<feature type="binding site" evidence="3">
    <location>
        <position position="225"/>
    </location>
    <ligand>
        <name>Zn(2+)</name>
        <dbReference type="ChEBI" id="CHEBI:29105"/>
        <label>2</label>
        <note>catalytic</note>
    </ligand>
</feature>
<accession>A0A1Q6R8Q6</accession>
<keyword evidence="1 3" id="KW-0862">Zinc</keyword>
<comment type="caution">
    <text evidence="5">The sequence shown here is derived from an EMBL/GenBank/DDBJ whole genome shotgun (WGS) entry which is preliminary data.</text>
</comment>
<dbReference type="Gene3D" id="2.30.40.10">
    <property type="entry name" value="Urease, subunit C, domain 1"/>
    <property type="match status" value="1"/>
</dbReference>
<feature type="domain" description="Amidohydrolase-related" evidence="4">
    <location>
        <begin position="54"/>
        <end position="374"/>
    </location>
</feature>
<proteinExistence type="inferred from homology"/>
<gene>
    <name evidence="5" type="ORF">BHW43_02995</name>
</gene>
<comment type="subcellular location">
    <subcellularLocation>
        <location evidence="1">Cytoplasm</location>
    </subcellularLocation>
</comment>
<reference evidence="5 6" key="1">
    <citation type="journal article" date="2016" name="Nat. Biotechnol.">
        <title>Measurement of bacterial replication rates in microbial communities.</title>
        <authorList>
            <person name="Brown C.T."/>
            <person name="Olm M.R."/>
            <person name="Thomas B.C."/>
            <person name="Banfield J.F."/>
        </authorList>
    </citation>
    <scope>NUCLEOTIDE SEQUENCE [LARGE SCALE GENOMIC DNA]</scope>
    <source>
        <strain evidence="5">46_33</strain>
    </source>
</reference>
<evidence type="ECO:0000256" key="1">
    <source>
        <dbReference type="PIRNR" id="PIRNR001238"/>
    </source>
</evidence>
<comment type="cofactor">
    <cofactor evidence="1 3">
        <name>Zn(2+)</name>
        <dbReference type="ChEBI" id="CHEBI:29105"/>
    </cofactor>
    <text evidence="1 3">Binds 2 Zn(2+) ions per subunit.</text>
</comment>
<comment type="PTM">
    <text evidence="1">Carboxylation allows a single lysine to coordinate two zinc ions.</text>
</comment>
<dbReference type="PIRSF" id="PIRSF001238">
    <property type="entry name" value="IadA"/>
    <property type="match status" value="1"/>
</dbReference>
<dbReference type="InterPro" id="IPR010229">
    <property type="entry name" value="Pept_M38_dipep"/>
</dbReference>
<dbReference type="GO" id="GO:0016810">
    <property type="term" value="F:hydrolase activity, acting on carbon-nitrogen (but not peptide) bonds"/>
    <property type="evidence" value="ECO:0007669"/>
    <property type="project" value="InterPro"/>
</dbReference>
<evidence type="ECO:0000256" key="2">
    <source>
        <dbReference type="PIRSR" id="PIRSR001238-1"/>
    </source>
</evidence>
<keyword evidence="1" id="KW-0645">Protease</keyword>
<dbReference type="RefSeq" id="WP_303679453.1">
    <property type="nucleotide sequence ID" value="NZ_CATZZF010000056.1"/>
</dbReference>
<dbReference type="AlphaFoldDB" id="A0A1Q6R8Q6"/>
<protein>
    <recommendedName>
        <fullName evidence="1">Isoaspartyl dipeptidase</fullName>
        <ecNumber evidence="1">3.4.19.-</ecNumber>
    </recommendedName>
</protein>
<keyword evidence="1" id="KW-0482">Metalloprotease</keyword>
<dbReference type="InterPro" id="IPR006680">
    <property type="entry name" value="Amidohydro-rel"/>
</dbReference>
<dbReference type="InterPro" id="IPR050378">
    <property type="entry name" value="Metallo-dep_Hydrolases_sf"/>
</dbReference>
<evidence type="ECO:0000313" key="6">
    <source>
        <dbReference type="Proteomes" id="UP000186777"/>
    </source>
</evidence>
<dbReference type="GO" id="GO:0006508">
    <property type="term" value="P:proteolysis"/>
    <property type="evidence" value="ECO:0007669"/>
    <property type="project" value="UniProtKB-KW"/>
</dbReference>
<organism evidence="5 6">
    <name type="scientific">Phascolarctobacterium succinatutens</name>
    <dbReference type="NCBI Taxonomy" id="626940"/>
    <lineage>
        <taxon>Bacteria</taxon>
        <taxon>Bacillati</taxon>
        <taxon>Bacillota</taxon>
        <taxon>Negativicutes</taxon>
        <taxon>Acidaminococcales</taxon>
        <taxon>Acidaminococcaceae</taxon>
        <taxon>Phascolarctobacterium</taxon>
    </lineage>
</organism>
<feature type="binding site" evidence="3">
    <location>
        <position position="196"/>
    </location>
    <ligand>
        <name>Zn(2+)</name>
        <dbReference type="ChEBI" id="CHEBI:29105"/>
        <label>2</label>
        <note>catalytic</note>
    </ligand>
</feature>
<dbReference type="SUPFAM" id="SSF51338">
    <property type="entry name" value="Composite domain of metallo-dependent hydrolases"/>
    <property type="match status" value="1"/>
</dbReference>
<feature type="binding site" evidence="3">
    <location>
        <position position="286"/>
    </location>
    <ligand>
        <name>Zn(2+)</name>
        <dbReference type="ChEBI" id="CHEBI:29105"/>
        <label>1</label>
        <note>catalytic</note>
    </ligand>
</feature>
<evidence type="ECO:0000313" key="5">
    <source>
        <dbReference type="EMBL" id="OLA38753.1"/>
    </source>
</evidence>
<dbReference type="Proteomes" id="UP000186777">
    <property type="component" value="Unassembled WGS sequence"/>
</dbReference>
<dbReference type="PANTHER" id="PTHR11647:SF1">
    <property type="entry name" value="COLLAPSIN RESPONSE MEDIATOR PROTEIN"/>
    <property type="match status" value="1"/>
</dbReference>
<dbReference type="STRING" id="626940.BHW43_02995"/>
<evidence type="ECO:0000256" key="3">
    <source>
        <dbReference type="PIRSR" id="PIRSR001238-3"/>
    </source>
</evidence>
<feature type="binding site" evidence="3">
    <location>
        <position position="64"/>
    </location>
    <ligand>
        <name>Zn(2+)</name>
        <dbReference type="ChEBI" id="CHEBI:29105"/>
        <label>1</label>
        <note>catalytic</note>
    </ligand>
</feature>
<name>A0A1Q6R8Q6_9FIRM</name>
<dbReference type="GO" id="GO:0008798">
    <property type="term" value="F:beta-aspartyl-peptidase activity"/>
    <property type="evidence" value="ECO:0007669"/>
    <property type="project" value="InterPro"/>
</dbReference>
<dbReference type="PANTHER" id="PTHR11647">
    <property type="entry name" value="HYDRANTOINASE/DIHYDROPYRIMIDINASE FAMILY MEMBER"/>
    <property type="match status" value="1"/>
</dbReference>
<dbReference type="Pfam" id="PF01979">
    <property type="entry name" value="Amidohydro_1"/>
    <property type="match status" value="1"/>
</dbReference>